<comment type="caution">
    <text evidence="1">The sequence shown here is derived from an EMBL/GenBank/DDBJ whole genome shotgun (WGS) entry which is preliminary data.</text>
</comment>
<keyword evidence="2" id="KW-1185">Reference proteome</keyword>
<accession>A0AAV9TYN2</accession>
<dbReference type="Proteomes" id="UP001373714">
    <property type="component" value="Unassembled WGS sequence"/>
</dbReference>
<evidence type="ECO:0000313" key="1">
    <source>
        <dbReference type="EMBL" id="KAK6331323.1"/>
    </source>
</evidence>
<evidence type="ECO:0008006" key="3">
    <source>
        <dbReference type="Google" id="ProtNLM"/>
    </source>
</evidence>
<proteinExistence type="predicted"/>
<reference evidence="1 2" key="1">
    <citation type="submission" date="2019-10" db="EMBL/GenBank/DDBJ databases">
        <authorList>
            <person name="Palmer J.M."/>
        </authorList>
    </citation>
    <scope>NUCLEOTIDE SEQUENCE [LARGE SCALE GENOMIC DNA]</scope>
    <source>
        <strain evidence="1 2">TWF730</strain>
    </source>
</reference>
<protein>
    <recommendedName>
        <fullName evidence="3">F-box domain-containing protein</fullName>
    </recommendedName>
</protein>
<name>A0AAV9TYN2_9PEZI</name>
<dbReference type="EMBL" id="JAVHNS010000018">
    <property type="protein sequence ID" value="KAK6331323.1"/>
    <property type="molecule type" value="Genomic_DNA"/>
</dbReference>
<dbReference type="AlphaFoldDB" id="A0AAV9TYN2"/>
<gene>
    <name evidence="1" type="ORF">TWF730_004405</name>
</gene>
<dbReference type="InterPro" id="IPR036047">
    <property type="entry name" value="F-box-like_dom_sf"/>
</dbReference>
<dbReference type="SUPFAM" id="SSF81383">
    <property type="entry name" value="F-box domain"/>
    <property type="match status" value="1"/>
</dbReference>
<organism evidence="1 2">
    <name type="scientific">Orbilia blumenaviensis</name>
    <dbReference type="NCBI Taxonomy" id="1796055"/>
    <lineage>
        <taxon>Eukaryota</taxon>
        <taxon>Fungi</taxon>
        <taxon>Dikarya</taxon>
        <taxon>Ascomycota</taxon>
        <taxon>Pezizomycotina</taxon>
        <taxon>Orbiliomycetes</taxon>
        <taxon>Orbiliales</taxon>
        <taxon>Orbiliaceae</taxon>
        <taxon>Orbilia</taxon>
    </lineage>
</organism>
<sequence length="285" mass="31640">MAEKFIPLEIQYHVLSFACQDWREQAVLQQVCRAWRTYIAKSRDAFVARYVELPISEQQTAPIMKVSLKQRPDLHNVTSCQHGFVCKPASASSSSPTKIVPCNFEIDVDSGNIIGVTRPAISAFSAILRDPTILPADQVITAGRVESATTSGRDSVTISVYFHNGGSGYQRAFTRWKYTDNGRVGTYLREISRGFQDIFSIKYEVLYSCGCLDIWDPTYASEQDDAVSRGTNSVGLKYFNVRIGVFHNNPVDTSGHTASSCFIEITPVCLCRVGKRLTVEDILAG</sequence>
<evidence type="ECO:0000313" key="2">
    <source>
        <dbReference type="Proteomes" id="UP001373714"/>
    </source>
</evidence>